<dbReference type="EMBL" id="JAQSJE010000004">
    <property type="protein sequence ID" value="MDD0823934.1"/>
    <property type="molecule type" value="Genomic_DNA"/>
</dbReference>
<evidence type="ECO:0000256" key="5">
    <source>
        <dbReference type="ARBA" id="ARBA00023004"/>
    </source>
</evidence>
<dbReference type="RefSeq" id="WP_273747791.1">
    <property type="nucleotide sequence ID" value="NZ_JAQSJE010000004.1"/>
</dbReference>
<sequence>MKNSGIWLYLQKIAKMLPLVLGMLCLSYPVQAQMVDTFVFKNEADRVRAVSLARSLRCLQCQNQNLVESNATAAYNMRIEVYEMVNQGKSNEDIIRIMTERFGSFVNYDPPFNPQTWVLWGLPLGLFGLLLIAILWRTKRSRAE</sequence>
<reference evidence="8 9" key="1">
    <citation type="submission" date="2023-02" db="EMBL/GenBank/DDBJ databases">
        <title>Mannheimia cairiniae sp. nov., a novel species of Mannheimia obtained from moscovy ducks (Cairina moschata) and reclassification of Mannheimia ovis as heterotypic synonym of Mannheimia pernigra.</title>
        <authorList>
            <person name="Christensen H."/>
        </authorList>
    </citation>
    <scope>NUCLEOTIDE SEQUENCE [LARGE SCALE GENOMIC DNA]</scope>
    <source>
        <strain evidence="8 9">AT1</strain>
    </source>
</reference>
<proteinExistence type="inferred from homology"/>
<evidence type="ECO:0000256" key="3">
    <source>
        <dbReference type="ARBA" id="ARBA00022723"/>
    </source>
</evidence>
<keyword evidence="6" id="KW-0812">Transmembrane</keyword>
<keyword evidence="2 6" id="KW-0349">Heme</keyword>
<evidence type="ECO:0000256" key="2">
    <source>
        <dbReference type="ARBA" id="ARBA00022617"/>
    </source>
</evidence>
<dbReference type="PANTHER" id="PTHR47870:SF2">
    <property type="entry name" value="FORMATE-DEPENDENT NITRITE REDUCTASE COMPLEX SUBUNIT NRFF"/>
    <property type="match status" value="1"/>
</dbReference>
<dbReference type="Gene3D" id="1.10.8.640">
    <property type="entry name" value="Cytochrome C biogenesis protein"/>
    <property type="match status" value="1"/>
</dbReference>
<evidence type="ECO:0000259" key="7">
    <source>
        <dbReference type="Pfam" id="PF03918"/>
    </source>
</evidence>
<accession>A0ABT5MP30</accession>
<keyword evidence="9" id="KW-1185">Reference proteome</keyword>
<evidence type="ECO:0000313" key="8">
    <source>
        <dbReference type="EMBL" id="MDD0823934.1"/>
    </source>
</evidence>
<feature type="domain" description="CcmH/CycL/Ccl2/NrfF N-terminal" evidence="7">
    <location>
        <begin position="23"/>
        <end position="142"/>
    </location>
</feature>
<comment type="function">
    <text evidence="6">Possible subunit of a heme lyase.</text>
</comment>
<dbReference type="InterPro" id="IPR017565">
    <property type="entry name" value="For-dep_Cytc_NO2Rdtase_NrfF"/>
</dbReference>
<dbReference type="CDD" id="cd16378">
    <property type="entry name" value="CcmH_N"/>
    <property type="match status" value="1"/>
</dbReference>
<dbReference type="InterPro" id="IPR038297">
    <property type="entry name" value="CcmH/CycL/NrfF/Ccl2_sf"/>
</dbReference>
<dbReference type="PANTHER" id="PTHR47870">
    <property type="entry name" value="CYTOCHROME C-TYPE BIOGENESIS PROTEIN CCMH"/>
    <property type="match status" value="1"/>
</dbReference>
<dbReference type="InterPro" id="IPR005616">
    <property type="entry name" value="CcmH/CycL/Ccl2/NrfF_N"/>
</dbReference>
<dbReference type="Proteomes" id="UP001221909">
    <property type="component" value="Unassembled WGS sequence"/>
</dbReference>
<evidence type="ECO:0000313" key="9">
    <source>
        <dbReference type="Proteomes" id="UP001221909"/>
    </source>
</evidence>
<dbReference type="NCBIfam" id="TIGR03147">
    <property type="entry name" value="cyt_nit_nrfF"/>
    <property type="match status" value="1"/>
</dbReference>
<comment type="similarity">
    <text evidence="1 6">Belongs to the CcmH/CycL/Ccl2/NrfF family.</text>
</comment>
<keyword evidence="5 6" id="KW-0408">Iron</keyword>
<dbReference type="Pfam" id="PF03918">
    <property type="entry name" value="CcmH"/>
    <property type="match status" value="1"/>
</dbReference>
<evidence type="ECO:0000256" key="4">
    <source>
        <dbReference type="ARBA" id="ARBA00022729"/>
    </source>
</evidence>
<name>A0ABT5MP30_9PAST</name>
<dbReference type="InterPro" id="IPR051263">
    <property type="entry name" value="C-type_cytochrome_biogenesis"/>
</dbReference>
<evidence type="ECO:0000256" key="1">
    <source>
        <dbReference type="ARBA" id="ARBA00010342"/>
    </source>
</evidence>
<organism evidence="8 9">
    <name type="scientific">Mannheimia cairinae</name>
    <dbReference type="NCBI Taxonomy" id="3025936"/>
    <lineage>
        <taxon>Bacteria</taxon>
        <taxon>Pseudomonadati</taxon>
        <taxon>Pseudomonadota</taxon>
        <taxon>Gammaproteobacteria</taxon>
        <taxon>Pasteurellales</taxon>
        <taxon>Pasteurellaceae</taxon>
        <taxon>Mannheimia</taxon>
    </lineage>
</organism>
<keyword evidence="6" id="KW-0472">Membrane</keyword>
<keyword evidence="8" id="KW-0456">Lyase</keyword>
<keyword evidence="3 6" id="KW-0479">Metal-binding</keyword>
<protein>
    <recommendedName>
        <fullName evidence="6">Formate-dependent nitrite reductase complex subunit</fullName>
    </recommendedName>
</protein>
<gene>
    <name evidence="8" type="primary">nrfF</name>
    <name evidence="8" type="ORF">PTQ27_05580</name>
</gene>
<dbReference type="GO" id="GO:0016829">
    <property type="term" value="F:lyase activity"/>
    <property type="evidence" value="ECO:0007669"/>
    <property type="project" value="UniProtKB-KW"/>
</dbReference>
<comment type="caution">
    <text evidence="8">The sequence shown here is derived from an EMBL/GenBank/DDBJ whole genome shotgun (WGS) entry which is preliminary data.</text>
</comment>
<evidence type="ECO:0000256" key="6">
    <source>
        <dbReference type="RuleBase" id="RU364112"/>
    </source>
</evidence>
<keyword evidence="4 6" id="KW-0732">Signal</keyword>
<feature type="transmembrane region" description="Helical" evidence="6">
    <location>
        <begin position="117"/>
        <end position="136"/>
    </location>
</feature>
<keyword evidence="6" id="KW-1133">Transmembrane helix</keyword>